<dbReference type="AlphaFoldDB" id="A0AAW0J3K3"/>
<evidence type="ECO:0000313" key="1">
    <source>
        <dbReference type="EMBL" id="KAK7821131.1"/>
    </source>
</evidence>
<accession>A0AAW0J3K3</accession>
<organism evidence="1 2">
    <name type="scientific">Quercus suber</name>
    <name type="common">Cork oak</name>
    <dbReference type="NCBI Taxonomy" id="58331"/>
    <lineage>
        <taxon>Eukaryota</taxon>
        <taxon>Viridiplantae</taxon>
        <taxon>Streptophyta</taxon>
        <taxon>Embryophyta</taxon>
        <taxon>Tracheophyta</taxon>
        <taxon>Spermatophyta</taxon>
        <taxon>Magnoliopsida</taxon>
        <taxon>eudicotyledons</taxon>
        <taxon>Gunneridae</taxon>
        <taxon>Pentapetalae</taxon>
        <taxon>rosids</taxon>
        <taxon>fabids</taxon>
        <taxon>Fagales</taxon>
        <taxon>Fagaceae</taxon>
        <taxon>Quercus</taxon>
    </lineage>
</organism>
<dbReference type="EMBL" id="PKMF04000712">
    <property type="protein sequence ID" value="KAK7821131.1"/>
    <property type="molecule type" value="Genomic_DNA"/>
</dbReference>
<comment type="caution">
    <text evidence="1">The sequence shown here is derived from an EMBL/GenBank/DDBJ whole genome shotgun (WGS) entry which is preliminary data.</text>
</comment>
<sequence length="70" mass="8343">MYWQSEELCVDGSSEWENFKPNLIKWAMRNRETRRVVSCRATPSEEDSRVLRDADWGIRLLSRNLDLLLT</sequence>
<evidence type="ECO:0000313" key="2">
    <source>
        <dbReference type="Proteomes" id="UP000237347"/>
    </source>
</evidence>
<name>A0AAW0J3K3_QUESU</name>
<keyword evidence="2" id="KW-1185">Reference proteome</keyword>
<dbReference type="Proteomes" id="UP000237347">
    <property type="component" value="Unassembled WGS sequence"/>
</dbReference>
<proteinExistence type="predicted"/>
<reference evidence="1 2" key="1">
    <citation type="journal article" date="2018" name="Sci. Data">
        <title>The draft genome sequence of cork oak.</title>
        <authorList>
            <person name="Ramos A.M."/>
            <person name="Usie A."/>
            <person name="Barbosa P."/>
            <person name="Barros P.M."/>
            <person name="Capote T."/>
            <person name="Chaves I."/>
            <person name="Simoes F."/>
            <person name="Abreu I."/>
            <person name="Carrasquinho I."/>
            <person name="Faro C."/>
            <person name="Guimaraes J.B."/>
            <person name="Mendonca D."/>
            <person name="Nobrega F."/>
            <person name="Rodrigues L."/>
            <person name="Saibo N.J.M."/>
            <person name="Varela M.C."/>
            <person name="Egas C."/>
            <person name="Matos J."/>
            <person name="Miguel C.M."/>
            <person name="Oliveira M.M."/>
            <person name="Ricardo C.P."/>
            <person name="Goncalves S."/>
        </authorList>
    </citation>
    <scope>NUCLEOTIDE SEQUENCE [LARGE SCALE GENOMIC DNA]</scope>
    <source>
        <strain evidence="2">cv. HL8</strain>
    </source>
</reference>
<gene>
    <name evidence="1" type="ORF">CFP56_038080</name>
</gene>
<protein>
    <submittedName>
        <fullName evidence="1">Uncharacterized protein</fullName>
    </submittedName>
</protein>